<evidence type="ECO:0000256" key="1">
    <source>
        <dbReference type="ARBA" id="ARBA00004635"/>
    </source>
</evidence>
<dbReference type="Proteomes" id="UP001328425">
    <property type="component" value="Unassembled WGS sequence"/>
</dbReference>
<evidence type="ECO:0000313" key="9">
    <source>
        <dbReference type="Proteomes" id="UP001328425"/>
    </source>
</evidence>
<protein>
    <recommendedName>
        <fullName evidence="6">Lipoprotein</fullName>
    </recommendedName>
</protein>
<evidence type="ECO:0000256" key="7">
    <source>
        <dbReference type="SAM" id="SignalP"/>
    </source>
</evidence>
<evidence type="ECO:0000256" key="2">
    <source>
        <dbReference type="ARBA" id="ARBA00022729"/>
    </source>
</evidence>
<reference evidence="8 9" key="1">
    <citation type="submission" date="2022-11" db="EMBL/GenBank/DDBJ databases">
        <title>The First Case of Preauricular Fistular Abscess Caused by Peptoniphilus grossensis.</title>
        <authorList>
            <person name="Byun J.-H."/>
        </authorList>
    </citation>
    <scope>NUCLEOTIDE SEQUENCE [LARGE SCALE GENOMIC DNA]</scope>
    <source>
        <strain evidence="8 9">GYB008</strain>
    </source>
</reference>
<keyword evidence="3" id="KW-0472">Membrane</keyword>
<dbReference type="PANTHER" id="PTHR30429">
    <property type="entry name" value="D-METHIONINE-BINDING LIPOPROTEIN METQ"/>
    <property type="match status" value="1"/>
</dbReference>
<comment type="subcellular location">
    <subcellularLocation>
        <location evidence="1">Membrane</location>
        <topology evidence="1">Lipid-anchor</topology>
    </subcellularLocation>
</comment>
<dbReference type="PROSITE" id="PS51257">
    <property type="entry name" value="PROKAR_LIPOPROTEIN"/>
    <property type="match status" value="1"/>
</dbReference>
<feature type="chain" id="PRO_5046473430" description="Lipoprotein" evidence="7">
    <location>
        <begin position="20"/>
        <end position="285"/>
    </location>
</feature>
<evidence type="ECO:0000256" key="3">
    <source>
        <dbReference type="ARBA" id="ARBA00023136"/>
    </source>
</evidence>
<organism evidence="8 9">
    <name type="scientific">Peptoniphilus grossensis</name>
    <dbReference type="NCBI Taxonomy" id="1465756"/>
    <lineage>
        <taxon>Bacteria</taxon>
        <taxon>Bacillati</taxon>
        <taxon>Bacillota</taxon>
        <taxon>Tissierellia</taxon>
        <taxon>Tissierellales</taxon>
        <taxon>Peptoniphilaceae</taxon>
        <taxon>Peptoniphilus</taxon>
    </lineage>
</organism>
<keyword evidence="5 6" id="KW-0449">Lipoprotein</keyword>
<dbReference type="RefSeq" id="WP_332087361.1">
    <property type="nucleotide sequence ID" value="NZ_JARBCY010000041.1"/>
</dbReference>
<keyword evidence="2 7" id="KW-0732">Signal</keyword>
<evidence type="ECO:0000256" key="6">
    <source>
        <dbReference type="PIRNR" id="PIRNR002854"/>
    </source>
</evidence>
<comment type="similarity">
    <text evidence="6">Belongs to the nlpA lipoprotein family.</text>
</comment>
<dbReference type="Pfam" id="PF03180">
    <property type="entry name" value="Lipoprotein_9"/>
    <property type="match status" value="1"/>
</dbReference>
<dbReference type="Gene3D" id="3.40.190.10">
    <property type="entry name" value="Periplasmic binding protein-like II"/>
    <property type="match status" value="2"/>
</dbReference>
<accession>A0ABU7XCQ6</accession>
<evidence type="ECO:0000313" key="8">
    <source>
        <dbReference type="EMBL" id="MEF3318243.1"/>
    </source>
</evidence>
<comment type="caution">
    <text evidence="8">The sequence shown here is derived from an EMBL/GenBank/DDBJ whole genome shotgun (WGS) entry which is preliminary data.</text>
</comment>
<proteinExistence type="inferred from homology"/>
<dbReference type="InterPro" id="IPR004872">
    <property type="entry name" value="Lipoprotein_NlpA"/>
</dbReference>
<dbReference type="SUPFAM" id="SSF53850">
    <property type="entry name" value="Periplasmic binding protein-like II"/>
    <property type="match status" value="1"/>
</dbReference>
<gene>
    <name evidence="8" type="ORF">PV361_05975</name>
</gene>
<feature type="signal peptide" evidence="7">
    <location>
        <begin position="1"/>
        <end position="19"/>
    </location>
</feature>
<evidence type="ECO:0000256" key="4">
    <source>
        <dbReference type="ARBA" id="ARBA00023139"/>
    </source>
</evidence>
<keyword evidence="9" id="KW-1185">Reference proteome</keyword>
<sequence>MKKKIILALSLVLALTLTACGGAKKEEAKAEGNKEAAGEVKDGDNKIVIGVSPTPHGEIVEGLKDEFDKAGLDVEVVNFDDYIQPNLQLEAGDLDANYFQHKPYLDSFVEERGIKNLDVLGYVHIEPMALYSEKYKSVDEIEEGAEIIIPNDPSNGARALILLEDAGLIKLKDKTNLNSTEKDIAENPKNLKFTAMDAPSIAQVYKDAGAAVINANFAIGQGLDPTKDSIFLEPKDSPYANLIAIRKEDADKEKFKKFIEILNSDAAKKLIEEKFKGAVIPAFGE</sequence>
<dbReference type="PANTHER" id="PTHR30429:SF0">
    <property type="entry name" value="METHIONINE-BINDING LIPOPROTEIN METQ"/>
    <property type="match status" value="1"/>
</dbReference>
<keyword evidence="4" id="KW-0564">Palmitate</keyword>
<dbReference type="PIRSF" id="PIRSF002854">
    <property type="entry name" value="MetQ"/>
    <property type="match status" value="1"/>
</dbReference>
<name>A0ABU7XCQ6_9FIRM</name>
<evidence type="ECO:0000256" key="5">
    <source>
        <dbReference type="ARBA" id="ARBA00023288"/>
    </source>
</evidence>
<dbReference type="EMBL" id="JARBCY010000041">
    <property type="protein sequence ID" value="MEF3318243.1"/>
    <property type="molecule type" value="Genomic_DNA"/>
</dbReference>